<evidence type="ECO:0000256" key="1">
    <source>
        <dbReference type="SAM" id="MobiDB-lite"/>
    </source>
</evidence>
<sequence>MEKQRLPSLFPICKTSVLAHLSALGYCNIPESIVNEFVNELQEYETVLTNNSTCEPESHEKEYEKDTSEPVDIIIENRAQTCHKTSRDSDSHKANDWDNNLERPKTAPLNRKKKFASRDPVRLYREHQKDWKKQANLHKINK</sequence>
<feature type="region of interest" description="Disordered" evidence="1">
    <location>
        <begin position="80"/>
        <end position="142"/>
    </location>
</feature>
<reference evidence="2 4" key="1">
    <citation type="journal article" date="2013" name="Curr. Biol.">
        <title>Shared signatures of parasitism and phylogenomics unite Cryptomycota and microsporidia.</title>
        <authorList>
            <person name="James T.Y."/>
            <person name="Pelin A."/>
            <person name="Bonen L."/>
            <person name="Ahrendt S."/>
            <person name="Sain D."/>
            <person name="Corradi N."/>
            <person name="Stajich J.E."/>
        </authorList>
    </citation>
    <scope>NUCLEOTIDE SEQUENCE [LARGE SCALE GENOMIC DNA]</scope>
    <source>
        <strain evidence="2">CSF55</strain>
        <strain evidence="2">CSF55</strain>
    </source>
</reference>
<proteinExistence type="predicted"/>
<reference evidence="3" key="3">
    <citation type="submission" date="2018-08" db="EMBL/GenBank/DDBJ databases">
        <title>Leveraging single-cell genomics to expand the Fungal Tree of Life.</title>
        <authorList>
            <consortium name="DOE Joint Genome Institute"/>
            <person name="Ahrendt S.R."/>
            <person name="Quandt C.A."/>
            <person name="Ciobanu D."/>
            <person name="Clum A."/>
            <person name="Salamov A."/>
            <person name="Andreopoulos B."/>
            <person name="Cheng J.-F."/>
            <person name="Woyke T."/>
            <person name="Pelin A."/>
            <person name="Henrissat B."/>
            <person name="Reynolds N."/>
            <person name="Benny G.L."/>
            <person name="Smith M.E."/>
            <person name="James T.Y."/>
            <person name="Grigoriev I.V."/>
        </authorList>
    </citation>
    <scope>NUCLEOTIDE SEQUENCE</scope>
    <source>
        <strain evidence="3">CSF55</strain>
    </source>
</reference>
<feature type="compositionally biased region" description="Basic and acidic residues" evidence="1">
    <location>
        <begin position="85"/>
        <end position="105"/>
    </location>
</feature>
<accession>A0A075ASP7</accession>
<evidence type="ECO:0000313" key="4">
    <source>
        <dbReference type="Proteomes" id="UP000030755"/>
    </source>
</evidence>
<dbReference type="HOGENOM" id="CLU_1816895_0_0_1"/>
<evidence type="ECO:0000313" key="2">
    <source>
        <dbReference type="EMBL" id="EPZ33175.1"/>
    </source>
</evidence>
<protein>
    <submittedName>
        <fullName evidence="2">Uncharacterized protein</fullName>
    </submittedName>
</protein>
<reference evidence="5" key="2">
    <citation type="journal article" date="2018" name="Nat. Microbiol.">
        <title>Leveraging single-cell genomics to expand the fungal tree of life.</title>
        <authorList>
            <person name="Ahrendt S.R."/>
            <person name="Quandt C.A."/>
            <person name="Ciobanu D."/>
            <person name="Clum A."/>
            <person name="Salamov A."/>
            <person name="Andreopoulos B."/>
            <person name="Cheng J.F."/>
            <person name="Woyke T."/>
            <person name="Pelin A."/>
            <person name="Henrissat B."/>
            <person name="Reynolds N.K."/>
            <person name="Benny G.L."/>
            <person name="Smith M.E."/>
            <person name="James T.Y."/>
            <person name="Grigoriev I.V."/>
        </authorList>
    </citation>
    <scope>NUCLEOTIDE SEQUENCE [LARGE SCALE GENOMIC DNA]</scope>
    <source>
        <strain evidence="5">CSF55</strain>
    </source>
</reference>
<dbReference type="Proteomes" id="UP000030755">
    <property type="component" value="Unassembled WGS sequence"/>
</dbReference>
<gene>
    <name evidence="2" type="ORF">O9G_001144</name>
    <name evidence="3" type="ORF">ROZALSC1DRAFT_28478</name>
</gene>
<dbReference type="EMBL" id="ML005130">
    <property type="protein sequence ID" value="RKP19981.1"/>
    <property type="molecule type" value="Genomic_DNA"/>
</dbReference>
<evidence type="ECO:0000313" key="5">
    <source>
        <dbReference type="Proteomes" id="UP000281549"/>
    </source>
</evidence>
<dbReference type="Proteomes" id="UP000281549">
    <property type="component" value="Unassembled WGS sequence"/>
</dbReference>
<evidence type="ECO:0000313" key="3">
    <source>
        <dbReference type="EMBL" id="RKP19981.1"/>
    </source>
</evidence>
<feature type="compositionally biased region" description="Basic and acidic residues" evidence="1">
    <location>
        <begin position="116"/>
        <end position="133"/>
    </location>
</feature>
<organism evidence="2 4">
    <name type="scientific">Rozella allomycis (strain CSF55)</name>
    <dbReference type="NCBI Taxonomy" id="988480"/>
    <lineage>
        <taxon>Eukaryota</taxon>
        <taxon>Fungi</taxon>
        <taxon>Fungi incertae sedis</taxon>
        <taxon>Cryptomycota</taxon>
        <taxon>Cryptomycota incertae sedis</taxon>
        <taxon>Rozella</taxon>
    </lineage>
</organism>
<name>A0A075ASP7_ROZAC</name>
<dbReference type="AlphaFoldDB" id="A0A075ASP7"/>
<keyword evidence="4" id="KW-1185">Reference proteome</keyword>
<dbReference type="EMBL" id="KE561071">
    <property type="protein sequence ID" value="EPZ33175.1"/>
    <property type="molecule type" value="Genomic_DNA"/>
</dbReference>